<dbReference type="Proteomes" id="UP001215280">
    <property type="component" value="Unassembled WGS sequence"/>
</dbReference>
<reference evidence="2" key="1">
    <citation type="submission" date="2023-03" db="EMBL/GenBank/DDBJ databases">
        <title>Massive genome expansion in bonnet fungi (Mycena s.s.) driven by repeated elements and novel gene families across ecological guilds.</title>
        <authorList>
            <consortium name="Lawrence Berkeley National Laboratory"/>
            <person name="Harder C.B."/>
            <person name="Miyauchi S."/>
            <person name="Viragh M."/>
            <person name="Kuo A."/>
            <person name="Thoen E."/>
            <person name="Andreopoulos B."/>
            <person name="Lu D."/>
            <person name="Skrede I."/>
            <person name="Drula E."/>
            <person name="Henrissat B."/>
            <person name="Morin E."/>
            <person name="Kohler A."/>
            <person name="Barry K."/>
            <person name="LaButti K."/>
            <person name="Morin E."/>
            <person name="Salamov A."/>
            <person name="Lipzen A."/>
            <person name="Mereny Z."/>
            <person name="Hegedus B."/>
            <person name="Baldrian P."/>
            <person name="Stursova M."/>
            <person name="Weitz H."/>
            <person name="Taylor A."/>
            <person name="Grigoriev I.V."/>
            <person name="Nagy L.G."/>
            <person name="Martin F."/>
            <person name="Kauserud H."/>
        </authorList>
    </citation>
    <scope>NUCLEOTIDE SEQUENCE</scope>
    <source>
        <strain evidence="2">CBHHK188m</strain>
    </source>
</reference>
<feature type="transmembrane region" description="Helical" evidence="1">
    <location>
        <begin position="167"/>
        <end position="192"/>
    </location>
</feature>
<feature type="transmembrane region" description="Helical" evidence="1">
    <location>
        <begin position="133"/>
        <end position="155"/>
    </location>
</feature>
<dbReference type="EMBL" id="JARJLG010000159">
    <property type="protein sequence ID" value="KAJ7734751.1"/>
    <property type="molecule type" value="Genomic_DNA"/>
</dbReference>
<comment type="caution">
    <text evidence="2">The sequence shown here is derived from an EMBL/GenBank/DDBJ whole genome shotgun (WGS) entry which is preliminary data.</text>
</comment>
<protein>
    <submittedName>
        <fullName evidence="2">Uncharacterized protein</fullName>
    </submittedName>
</protein>
<evidence type="ECO:0000313" key="3">
    <source>
        <dbReference type="Proteomes" id="UP001215280"/>
    </source>
</evidence>
<accession>A0AAD7MVP6</accession>
<proteinExistence type="predicted"/>
<evidence type="ECO:0000256" key="1">
    <source>
        <dbReference type="SAM" id="Phobius"/>
    </source>
</evidence>
<evidence type="ECO:0000313" key="2">
    <source>
        <dbReference type="EMBL" id="KAJ7734751.1"/>
    </source>
</evidence>
<keyword evidence="1" id="KW-0812">Transmembrane</keyword>
<feature type="transmembrane region" description="Helical" evidence="1">
    <location>
        <begin position="25"/>
        <end position="47"/>
    </location>
</feature>
<gene>
    <name evidence="2" type="ORF">DFH07DRAFT_944654</name>
</gene>
<organism evidence="2 3">
    <name type="scientific">Mycena maculata</name>
    <dbReference type="NCBI Taxonomy" id="230809"/>
    <lineage>
        <taxon>Eukaryota</taxon>
        <taxon>Fungi</taxon>
        <taxon>Dikarya</taxon>
        <taxon>Basidiomycota</taxon>
        <taxon>Agaricomycotina</taxon>
        <taxon>Agaricomycetes</taxon>
        <taxon>Agaricomycetidae</taxon>
        <taxon>Agaricales</taxon>
        <taxon>Marasmiineae</taxon>
        <taxon>Mycenaceae</taxon>
        <taxon>Mycena</taxon>
    </lineage>
</organism>
<feature type="transmembrane region" description="Helical" evidence="1">
    <location>
        <begin position="95"/>
        <end position="121"/>
    </location>
</feature>
<keyword evidence="3" id="KW-1185">Reference proteome</keyword>
<feature type="transmembrane region" description="Helical" evidence="1">
    <location>
        <begin position="213"/>
        <end position="234"/>
    </location>
</feature>
<sequence>MAPATNSTIPNAELRSFVANTFAPVLYGLVIQQMLLGTLFSQAWYYYSHHIRTGDSRFYPYLVGVGVFLNLCESGIDLVMVWRLQQNEQISSQTWILWATETAITVVIVLLAQLFFIHRFWSMAMNLKKARPLLGWLLPMPLLCFGLGVAYSISYTEAKPFSYIPDFITAWLVAVVVTDLITHSFLMLAIALRKLSIDQPHEMKQLNGDTVAALSKTCFTSIVDVFPLVLFFMYPGSTYYLAFQMSISGVYMIVVLSTLLNRVRPDLSTERLTVWEILEICVGGPRPRRRDSSSQTAMREQDGVTITTVVECDIDHGFPPRLEPESQANSTF</sequence>
<feature type="transmembrane region" description="Helical" evidence="1">
    <location>
        <begin position="59"/>
        <end position="83"/>
    </location>
</feature>
<name>A0AAD7MVP6_9AGAR</name>
<dbReference type="AlphaFoldDB" id="A0AAD7MVP6"/>
<keyword evidence="1" id="KW-0472">Membrane</keyword>
<feature type="transmembrane region" description="Helical" evidence="1">
    <location>
        <begin position="240"/>
        <end position="261"/>
    </location>
</feature>
<keyword evidence="1" id="KW-1133">Transmembrane helix</keyword>